<dbReference type="RefSeq" id="WP_186552843.1">
    <property type="nucleotide sequence ID" value="NZ_JABWRE020000001.1"/>
</dbReference>
<evidence type="ECO:0000313" key="1">
    <source>
        <dbReference type="EMBL" id="MBC3439247.1"/>
    </source>
</evidence>
<gene>
    <name evidence="1" type="ORF">HU737_01045</name>
    <name evidence="2" type="ORF">HU737_021225</name>
</gene>
<evidence type="ECO:0008006" key="3">
    <source>
        <dbReference type="Google" id="ProtNLM"/>
    </source>
</evidence>
<organism evidence="1">
    <name type="scientific">Pseudomonas urmiensis</name>
    <dbReference type="NCBI Taxonomy" id="2745493"/>
    <lineage>
        <taxon>Bacteria</taxon>
        <taxon>Pseudomonadati</taxon>
        <taxon>Pseudomonadota</taxon>
        <taxon>Gammaproteobacteria</taxon>
        <taxon>Pseudomonadales</taxon>
        <taxon>Pseudomonadaceae</taxon>
        <taxon>Pseudomonas</taxon>
    </lineage>
</organism>
<reference evidence="1" key="2">
    <citation type="submission" date="2020-07" db="EMBL/GenBank/DDBJ databases">
        <authorList>
            <person name="Lood C."/>
            <person name="Girard L."/>
        </authorList>
    </citation>
    <scope>NUCLEOTIDE SEQUENCE</scope>
    <source>
        <strain evidence="1">SWRI10</strain>
    </source>
</reference>
<dbReference type="EMBL" id="JABWRE020000001">
    <property type="protein sequence ID" value="MBV4538480.1"/>
    <property type="molecule type" value="Genomic_DNA"/>
</dbReference>
<dbReference type="Proteomes" id="UP000599879">
    <property type="component" value="Unassembled WGS sequence"/>
</dbReference>
<dbReference type="AlphaFoldDB" id="A0A923FU33"/>
<dbReference type="EMBL" id="JABWRE010000001">
    <property type="protein sequence ID" value="MBC3439247.1"/>
    <property type="molecule type" value="Genomic_DNA"/>
</dbReference>
<sequence>MLSEKLINHCKTKGWWFDDASEDYRQALLGLGLPMDSDFVRFFLHAEDGPTFLSRHVEMFQVGWFLVNSSYLGSIKAAHEMGLPEAYLPLDGFHSEHGFFYNRDTGEVLELEAGPLLVDFLAGKVKPQWPDFNAFLEWYFELD</sequence>
<name>A0A923FU33_9PSED</name>
<proteinExistence type="predicted"/>
<comment type="caution">
    <text evidence="1">The sequence shown here is derived from an EMBL/GenBank/DDBJ whole genome shotgun (WGS) entry which is preliminary data.</text>
</comment>
<accession>A0A923FU33</accession>
<protein>
    <recommendedName>
        <fullName evidence="3">SMI1/KNR4 family protein</fullName>
    </recommendedName>
</protein>
<reference evidence="1" key="1">
    <citation type="journal article" date="2020" name="Microorganisms">
        <title>Reliable Identification of Environmental Pseudomonas Isolates Using the rpoD Gene.</title>
        <authorList>
            <consortium name="The Broad Institute Genome Sequencing Platform"/>
            <person name="Girard L."/>
            <person name="Lood C."/>
            <person name="Rokni-Zadeh H."/>
            <person name="van Noort V."/>
            <person name="Lavigne R."/>
            <person name="De Mot R."/>
        </authorList>
    </citation>
    <scope>NUCLEOTIDE SEQUENCE</scope>
    <source>
        <strain evidence="1">SWRI10</strain>
    </source>
</reference>
<reference evidence="2" key="3">
    <citation type="submission" date="2021-06" db="EMBL/GenBank/DDBJ databases">
        <title>Updating the genus Pseudomonas: Description of 43 new species and partition of the Pseudomonas putida group.</title>
        <authorList>
            <person name="Girard L."/>
            <person name="Lood C."/>
            <person name="Vandamme P."/>
            <person name="Rokni-Zadeh H."/>
            <person name="Van Noort V."/>
            <person name="Hofte M."/>
            <person name="Lavigne R."/>
            <person name="De Mot R."/>
        </authorList>
    </citation>
    <scope>NUCLEOTIDE SEQUENCE</scope>
    <source>
        <strain evidence="2">SWRI10</strain>
    </source>
</reference>
<evidence type="ECO:0000313" key="2">
    <source>
        <dbReference type="EMBL" id="MBV4538480.1"/>
    </source>
</evidence>